<dbReference type="GO" id="GO:0003677">
    <property type="term" value="F:DNA binding"/>
    <property type="evidence" value="ECO:0007669"/>
    <property type="project" value="UniProtKB-KW"/>
</dbReference>
<dbReference type="GO" id="GO:0003700">
    <property type="term" value="F:DNA-binding transcription factor activity"/>
    <property type="evidence" value="ECO:0007669"/>
    <property type="project" value="InterPro"/>
</dbReference>
<dbReference type="RefSeq" id="WP_114696382.1">
    <property type="nucleotide sequence ID" value="NZ_QQOH01000004.1"/>
</dbReference>
<dbReference type="Proteomes" id="UP000253769">
    <property type="component" value="Unassembled WGS sequence"/>
</dbReference>
<dbReference type="Pfam" id="PF03466">
    <property type="entry name" value="LysR_substrate"/>
    <property type="match status" value="1"/>
</dbReference>
<organism evidence="6 7">
    <name type="scientific">Motiliproteus coralliicola</name>
    <dbReference type="NCBI Taxonomy" id="2283196"/>
    <lineage>
        <taxon>Bacteria</taxon>
        <taxon>Pseudomonadati</taxon>
        <taxon>Pseudomonadota</taxon>
        <taxon>Gammaproteobacteria</taxon>
        <taxon>Oceanospirillales</taxon>
        <taxon>Oceanospirillaceae</taxon>
        <taxon>Motiliproteus</taxon>
    </lineage>
</organism>
<evidence type="ECO:0000256" key="4">
    <source>
        <dbReference type="ARBA" id="ARBA00023163"/>
    </source>
</evidence>
<dbReference type="Gene3D" id="3.40.190.290">
    <property type="match status" value="1"/>
</dbReference>
<name>A0A369WAT2_9GAMM</name>
<dbReference type="AlphaFoldDB" id="A0A369WAT2"/>
<dbReference type="SUPFAM" id="SSF46785">
    <property type="entry name" value="Winged helix' DNA-binding domain"/>
    <property type="match status" value="1"/>
</dbReference>
<dbReference type="InterPro" id="IPR005119">
    <property type="entry name" value="LysR_subst-bd"/>
</dbReference>
<dbReference type="FunFam" id="1.10.10.10:FF:000001">
    <property type="entry name" value="LysR family transcriptional regulator"/>
    <property type="match status" value="1"/>
</dbReference>
<gene>
    <name evidence="6" type="ORF">DV711_14190</name>
</gene>
<dbReference type="CDD" id="cd05466">
    <property type="entry name" value="PBP2_LTTR_substrate"/>
    <property type="match status" value="1"/>
</dbReference>
<reference evidence="6 7" key="1">
    <citation type="submission" date="2018-07" db="EMBL/GenBank/DDBJ databases">
        <title>Motiliproteus coralliicola sp. nov., a bacterium isolated from Coral.</title>
        <authorList>
            <person name="Wang G."/>
        </authorList>
    </citation>
    <scope>NUCLEOTIDE SEQUENCE [LARGE SCALE GENOMIC DNA]</scope>
    <source>
        <strain evidence="6 7">C34</strain>
    </source>
</reference>
<dbReference type="PANTHER" id="PTHR30419">
    <property type="entry name" value="HTH-TYPE TRANSCRIPTIONAL REGULATOR YBHD"/>
    <property type="match status" value="1"/>
</dbReference>
<evidence type="ECO:0000256" key="3">
    <source>
        <dbReference type="ARBA" id="ARBA00023125"/>
    </source>
</evidence>
<dbReference type="OrthoDB" id="646694at2"/>
<dbReference type="InterPro" id="IPR000847">
    <property type="entry name" value="LysR_HTH_N"/>
</dbReference>
<keyword evidence="3" id="KW-0238">DNA-binding</keyword>
<dbReference type="PRINTS" id="PR00039">
    <property type="entry name" value="HTHLYSR"/>
</dbReference>
<protein>
    <submittedName>
        <fullName evidence="6">LysR family transcriptional regulator</fullName>
    </submittedName>
</protein>
<keyword evidence="4" id="KW-0804">Transcription</keyword>
<dbReference type="InterPro" id="IPR036388">
    <property type="entry name" value="WH-like_DNA-bd_sf"/>
</dbReference>
<dbReference type="EMBL" id="QQOH01000004">
    <property type="protein sequence ID" value="RDE18767.1"/>
    <property type="molecule type" value="Genomic_DNA"/>
</dbReference>
<sequence length="291" mass="33246">MDLRKLRIFVEVARHGSFSGAARALPLAQPAVSVAVQKLEQELDLLLFHRHDRRISLTSEGKVLLQHAQRMLEDLRQAQLEMDELKGLRKGEVRIGIPSMLGTYYFPELLMAFKQRYPQLKLSVEEAGARDIQQMIDAGELDMGIIVREQLPESLEAELFLREQMVVCLPPEHPLAAQPSVSFEQFFAEPLVLFKPGYFHRAFIDRLAQQTEYPMQIEFETNLIPLIRKIVGKGFGITTFLAMVAEGDSELAARPFSEPVWLDLCIAWKRGAYLSHADRSFVEFLLEHSRV</sequence>
<evidence type="ECO:0000256" key="1">
    <source>
        <dbReference type="ARBA" id="ARBA00009437"/>
    </source>
</evidence>
<dbReference type="GO" id="GO:0005829">
    <property type="term" value="C:cytosol"/>
    <property type="evidence" value="ECO:0007669"/>
    <property type="project" value="TreeGrafter"/>
</dbReference>
<dbReference type="SUPFAM" id="SSF53850">
    <property type="entry name" value="Periplasmic binding protein-like II"/>
    <property type="match status" value="1"/>
</dbReference>
<evidence type="ECO:0000259" key="5">
    <source>
        <dbReference type="PROSITE" id="PS50931"/>
    </source>
</evidence>
<evidence type="ECO:0000256" key="2">
    <source>
        <dbReference type="ARBA" id="ARBA00023015"/>
    </source>
</evidence>
<comment type="similarity">
    <text evidence="1">Belongs to the LysR transcriptional regulatory family.</text>
</comment>
<dbReference type="Pfam" id="PF00126">
    <property type="entry name" value="HTH_1"/>
    <property type="match status" value="1"/>
</dbReference>
<keyword evidence="7" id="KW-1185">Reference proteome</keyword>
<dbReference type="Gene3D" id="1.10.10.10">
    <property type="entry name" value="Winged helix-like DNA-binding domain superfamily/Winged helix DNA-binding domain"/>
    <property type="match status" value="1"/>
</dbReference>
<dbReference type="InterPro" id="IPR036390">
    <property type="entry name" value="WH_DNA-bd_sf"/>
</dbReference>
<evidence type="ECO:0000313" key="7">
    <source>
        <dbReference type="Proteomes" id="UP000253769"/>
    </source>
</evidence>
<evidence type="ECO:0000313" key="6">
    <source>
        <dbReference type="EMBL" id="RDE18767.1"/>
    </source>
</evidence>
<dbReference type="PROSITE" id="PS50931">
    <property type="entry name" value="HTH_LYSR"/>
    <property type="match status" value="1"/>
</dbReference>
<feature type="domain" description="HTH lysR-type" evidence="5">
    <location>
        <begin position="1"/>
        <end position="58"/>
    </location>
</feature>
<proteinExistence type="inferred from homology"/>
<keyword evidence="2" id="KW-0805">Transcription regulation</keyword>
<dbReference type="PANTHER" id="PTHR30419:SF8">
    <property type="entry name" value="NITROGEN ASSIMILATION TRANSCRIPTIONAL ACTIVATOR-RELATED"/>
    <property type="match status" value="1"/>
</dbReference>
<accession>A0A369WAT2</accession>
<dbReference type="InterPro" id="IPR050950">
    <property type="entry name" value="HTH-type_LysR_regulators"/>
</dbReference>
<comment type="caution">
    <text evidence="6">The sequence shown here is derived from an EMBL/GenBank/DDBJ whole genome shotgun (WGS) entry which is preliminary data.</text>
</comment>